<evidence type="ECO:0000313" key="8">
    <source>
        <dbReference type="EMBL" id="RTQ95093.1"/>
    </source>
</evidence>
<comment type="activity regulation">
    <text evidence="6">Non-allosteric.</text>
</comment>
<feature type="binding site" evidence="6">
    <location>
        <position position="245"/>
    </location>
    <ligand>
        <name>substrate</name>
    </ligand>
</feature>
<keyword evidence="3 6" id="KW-0479">Metal-binding</keyword>
<dbReference type="GO" id="GO:0046872">
    <property type="term" value="F:metal ion binding"/>
    <property type="evidence" value="ECO:0007669"/>
    <property type="project" value="UniProtKB-KW"/>
</dbReference>
<dbReference type="InterPro" id="IPR011404">
    <property type="entry name" value="PPi-PFK"/>
</dbReference>
<evidence type="ECO:0000259" key="7">
    <source>
        <dbReference type="Pfam" id="PF00365"/>
    </source>
</evidence>
<comment type="caution">
    <text evidence="8">The sequence shown here is derived from an EMBL/GenBank/DDBJ whole genome shotgun (WGS) entry which is preliminary data.</text>
</comment>
<evidence type="ECO:0000256" key="3">
    <source>
        <dbReference type="ARBA" id="ARBA00022723"/>
    </source>
</evidence>
<organism evidence="8 9">
    <name type="scientific">Lysinibacillus telephonicus</name>
    <dbReference type="NCBI Taxonomy" id="1714840"/>
    <lineage>
        <taxon>Bacteria</taxon>
        <taxon>Bacillati</taxon>
        <taxon>Bacillota</taxon>
        <taxon>Bacilli</taxon>
        <taxon>Bacillales</taxon>
        <taxon>Bacillaceae</taxon>
        <taxon>Lysinibacillus</taxon>
    </lineage>
</organism>
<feature type="binding site" evidence="6">
    <location>
        <position position="113"/>
    </location>
    <ligand>
        <name>Mg(2+)</name>
        <dbReference type="ChEBI" id="CHEBI:18420"/>
        <note>catalytic</note>
    </ligand>
</feature>
<feature type="active site" description="Proton acceptor" evidence="6">
    <location>
        <position position="143"/>
    </location>
</feature>
<keyword evidence="5 6" id="KW-0460">Magnesium</keyword>
<dbReference type="InterPro" id="IPR022953">
    <property type="entry name" value="ATP_PFK"/>
</dbReference>
<sequence>MGGIIIFSSGNALIIQSGGPTAVINSSLVGIIDSICQNSNIKIYGAKGGFQGLLENSFIRLDTLSKEKLDKIKHSPGAILGTCRLKIDENCLNILFNNLKGLNIRFLFCIGGNGTMYVTNLIGEYAQKKKYDLYVIGVPKSIDNDLYQIDHSPGYISAAKFLISCCKDITFDISSYDSPKKITIIETMGRNTGWLAASCRMASTIDSNVKQLIYIPEIPFDLEKCLEKVEKYYRDNHHTLLIVSEGIKNINGQFFSSSLKYDALKRPHLGGVSYQLKKLIDENLGLNTRNIDTSIWQRCGSQYISTTDLNEAYSLGYKAWELVRNQQNKVMISLKRKNESTYKPIFFFTDLENVAGMEKKFPSNWYNIENSYVTDDILDYLSPLLKEDETAHSIIGNF</sequence>
<feature type="binding site" evidence="6">
    <location>
        <position position="19"/>
    </location>
    <ligand>
        <name>diphosphate</name>
        <dbReference type="ChEBI" id="CHEBI:33019"/>
    </ligand>
</feature>
<comment type="similarity">
    <text evidence="6">Belongs to the phosphofructokinase type A (PFKA) family. PPi-dependent PFK group II subfamily. Clade 'B2' sub-subfamily.</text>
</comment>
<dbReference type="InterPro" id="IPR000023">
    <property type="entry name" value="Phosphofructokinase_dom"/>
</dbReference>
<feature type="domain" description="Phosphofructokinase" evidence="7">
    <location>
        <begin position="12"/>
        <end position="322"/>
    </location>
</feature>
<comment type="pathway">
    <text evidence="6">Carbohydrate degradation; glycolysis; D-glyceraldehyde 3-phosphate and glycerone phosphate from D-glucose: step 3/4.</text>
</comment>
<dbReference type="InterPro" id="IPR035966">
    <property type="entry name" value="PKF_sf"/>
</dbReference>
<dbReference type="Proteomes" id="UP000276349">
    <property type="component" value="Unassembled WGS sequence"/>
</dbReference>
<dbReference type="Gene3D" id="3.40.50.450">
    <property type="match status" value="1"/>
</dbReference>
<dbReference type="GO" id="GO:0006002">
    <property type="term" value="P:fructose 6-phosphate metabolic process"/>
    <property type="evidence" value="ECO:0007669"/>
    <property type="project" value="InterPro"/>
</dbReference>
<keyword evidence="2 6" id="KW-0808">Transferase</keyword>
<feature type="binding site" evidence="6">
    <location>
        <begin position="188"/>
        <end position="190"/>
    </location>
    <ligand>
        <name>substrate</name>
    </ligand>
</feature>
<dbReference type="AlphaFoldDB" id="A0A431UVS4"/>
<dbReference type="GO" id="GO:0047334">
    <property type="term" value="F:diphosphate-fructose-6-phosphate 1-phosphotransferase activity"/>
    <property type="evidence" value="ECO:0007669"/>
    <property type="project" value="UniProtKB-EC"/>
</dbReference>
<dbReference type="EMBL" id="RXNR01000008">
    <property type="protein sequence ID" value="RTQ95093.1"/>
    <property type="molecule type" value="Genomic_DNA"/>
</dbReference>
<keyword evidence="9" id="KW-1185">Reference proteome</keyword>
<accession>A0A431UVS4</accession>
<dbReference type="EC" id="2.7.1.90" evidence="6"/>
<comment type="function">
    <text evidence="6">Catalyzes the phosphorylation of D-fructose 6-phosphate, the first committing step of glycolysis. Uses inorganic phosphate (PPi) as phosphoryl donor instead of ATP like common ATP-dependent phosphofructokinases (ATP-PFKs), which renders the reaction reversible, and can thus function both in glycolysis and gluconeogenesis. Consistently, PPi-PFK can replace the enzymes of both the forward (ATP-PFK) and reverse (fructose-bisphosphatase (FBPase)) reactions.</text>
</comment>
<dbReference type="PIRSF" id="PIRSF036483">
    <property type="entry name" value="PFK_XF0274"/>
    <property type="match status" value="1"/>
</dbReference>
<comment type="catalytic activity">
    <reaction evidence="6">
        <text>beta-D-fructose 6-phosphate + diphosphate = beta-D-fructose 1,6-bisphosphate + phosphate + H(+)</text>
        <dbReference type="Rhea" id="RHEA:13613"/>
        <dbReference type="ChEBI" id="CHEBI:15378"/>
        <dbReference type="ChEBI" id="CHEBI:32966"/>
        <dbReference type="ChEBI" id="CHEBI:33019"/>
        <dbReference type="ChEBI" id="CHEBI:43474"/>
        <dbReference type="ChEBI" id="CHEBI:57634"/>
        <dbReference type="EC" id="2.7.1.90"/>
    </reaction>
</comment>
<dbReference type="GO" id="GO:0003872">
    <property type="term" value="F:6-phosphofructokinase activity"/>
    <property type="evidence" value="ECO:0007669"/>
    <property type="project" value="UniProtKB-UniRule"/>
</dbReference>
<dbReference type="PRINTS" id="PR00476">
    <property type="entry name" value="PHFRCTKINASE"/>
</dbReference>
<gene>
    <name evidence="6" type="primary">pfp</name>
    <name evidence="8" type="ORF">EKG35_04270</name>
</gene>
<feature type="site" description="Important for catalytic activity; stabilizes the transition state when the phosphoryl donor is PPi" evidence="6">
    <location>
        <position position="140"/>
    </location>
</feature>
<evidence type="ECO:0000256" key="4">
    <source>
        <dbReference type="ARBA" id="ARBA00022777"/>
    </source>
</evidence>
<evidence type="ECO:0000256" key="2">
    <source>
        <dbReference type="ARBA" id="ARBA00022679"/>
    </source>
</evidence>
<keyword evidence="4 6" id="KW-0418">Kinase</keyword>
<dbReference type="InterPro" id="IPR050929">
    <property type="entry name" value="PFKA"/>
</dbReference>
<dbReference type="PANTHER" id="PTHR45770">
    <property type="entry name" value="ATP-DEPENDENT 6-PHOSPHOFRUCTOKINASE 1"/>
    <property type="match status" value="1"/>
</dbReference>
<dbReference type="Pfam" id="PF00365">
    <property type="entry name" value="PFK"/>
    <property type="match status" value="1"/>
</dbReference>
<dbReference type="HAMAP" id="MF_01978">
    <property type="entry name" value="Phosphofructokinase_II_B2"/>
    <property type="match status" value="1"/>
</dbReference>
<protein>
    <recommendedName>
        <fullName evidence="6">Pyrophosphate--fructose 6-phosphate 1-phosphotransferase</fullName>
        <ecNumber evidence="6">2.7.1.90</ecNumber>
    </recommendedName>
    <alternativeName>
        <fullName evidence="6">6-phosphofructokinase, pyrophosphate dependent</fullName>
    </alternativeName>
    <alternativeName>
        <fullName evidence="6">PPi-dependent phosphofructokinase</fullName>
        <shortName evidence="6">PPi-PFK</shortName>
    </alternativeName>
    <alternativeName>
        <fullName evidence="6">Pyrophosphate-dependent 6-phosphofructose-1-kinase</fullName>
    </alternativeName>
</protein>
<dbReference type="RefSeq" id="WP_126293087.1">
    <property type="nucleotide sequence ID" value="NZ_RXNR01000008.1"/>
</dbReference>
<dbReference type="SUPFAM" id="SSF53784">
    <property type="entry name" value="Phosphofructokinase"/>
    <property type="match status" value="1"/>
</dbReference>
<evidence type="ECO:0000313" key="9">
    <source>
        <dbReference type="Proteomes" id="UP000276349"/>
    </source>
</evidence>
<comment type="caution">
    <text evidence="6">Lacks conserved residue(s) required for the propagation of feature annotation.</text>
</comment>
<keyword evidence="6" id="KW-0324">Glycolysis</keyword>
<comment type="subcellular location">
    <subcellularLocation>
        <location evidence="6">Cytoplasm</location>
    </subcellularLocation>
</comment>
<keyword evidence="6" id="KW-0963">Cytoplasm</keyword>
<evidence type="ECO:0000256" key="6">
    <source>
        <dbReference type="HAMAP-Rule" id="MF_01978"/>
    </source>
</evidence>
<evidence type="ECO:0000256" key="1">
    <source>
        <dbReference type="ARBA" id="ARBA00001946"/>
    </source>
</evidence>
<comment type="cofactor">
    <cofactor evidence="1 6">
        <name>Mg(2+)</name>
        <dbReference type="ChEBI" id="CHEBI:18420"/>
    </cofactor>
</comment>
<dbReference type="NCBIfam" id="NF010675">
    <property type="entry name" value="PRK14072.1"/>
    <property type="match status" value="1"/>
</dbReference>
<dbReference type="GO" id="GO:0005737">
    <property type="term" value="C:cytoplasm"/>
    <property type="evidence" value="ECO:0007669"/>
    <property type="project" value="UniProtKB-SubCell"/>
</dbReference>
<comment type="subunit">
    <text evidence="6">Homodimer.</text>
</comment>
<evidence type="ECO:0000256" key="5">
    <source>
        <dbReference type="ARBA" id="ARBA00022842"/>
    </source>
</evidence>
<proteinExistence type="inferred from homology"/>
<dbReference type="OrthoDB" id="9802503at2"/>
<name>A0A431UVS4_9BACI</name>
<dbReference type="Gene3D" id="3.40.50.460">
    <property type="entry name" value="Phosphofructokinase domain"/>
    <property type="match status" value="1"/>
</dbReference>
<dbReference type="UniPathway" id="UPA00109">
    <property type="reaction ID" value="UER00182"/>
</dbReference>
<reference evidence="8 9" key="1">
    <citation type="submission" date="2018-12" db="EMBL/GenBank/DDBJ databases">
        <authorList>
            <person name="Yu L."/>
        </authorList>
    </citation>
    <scope>NUCLEOTIDE SEQUENCE [LARGE SCALE GENOMIC DNA]</scope>
    <source>
        <strain evidence="8 9">S5H2222</strain>
    </source>
</reference>